<organism evidence="2 3">
    <name type="scientific">Trematosphaeria pertusa</name>
    <dbReference type="NCBI Taxonomy" id="390896"/>
    <lineage>
        <taxon>Eukaryota</taxon>
        <taxon>Fungi</taxon>
        <taxon>Dikarya</taxon>
        <taxon>Ascomycota</taxon>
        <taxon>Pezizomycotina</taxon>
        <taxon>Dothideomycetes</taxon>
        <taxon>Pleosporomycetidae</taxon>
        <taxon>Pleosporales</taxon>
        <taxon>Massarineae</taxon>
        <taxon>Trematosphaeriaceae</taxon>
        <taxon>Trematosphaeria</taxon>
    </lineage>
</organism>
<dbReference type="GeneID" id="54581231"/>
<keyword evidence="1" id="KW-0812">Transmembrane</keyword>
<dbReference type="Proteomes" id="UP000800094">
    <property type="component" value="Unassembled WGS sequence"/>
</dbReference>
<evidence type="ECO:0000256" key="1">
    <source>
        <dbReference type="SAM" id="Phobius"/>
    </source>
</evidence>
<dbReference type="EMBL" id="ML987190">
    <property type="protein sequence ID" value="KAF2254888.1"/>
    <property type="molecule type" value="Genomic_DNA"/>
</dbReference>
<name>A0A6A6IX59_9PLEO</name>
<feature type="transmembrane region" description="Helical" evidence="1">
    <location>
        <begin position="99"/>
        <end position="121"/>
    </location>
</feature>
<dbReference type="AlphaFoldDB" id="A0A6A6IX59"/>
<protein>
    <submittedName>
        <fullName evidence="2">Uncharacterized protein</fullName>
    </submittedName>
</protein>
<reference evidence="2" key="1">
    <citation type="journal article" date="2020" name="Stud. Mycol.">
        <title>101 Dothideomycetes genomes: a test case for predicting lifestyles and emergence of pathogens.</title>
        <authorList>
            <person name="Haridas S."/>
            <person name="Albert R."/>
            <person name="Binder M."/>
            <person name="Bloem J."/>
            <person name="Labutti K."/>
            <person name="Salamov A."/>
            <person name="Andreopoulos B."/>
            <person name="Baker S."/>
            <person name="Barry K."/>
            <person name="Bills G."/>
            <person name="Bluhm B."/>
            <person name="Cannon C."/>
            <person name="Castanera R."/>
            <person name="Culley D."/>
            <person name="Daum C."/>
            <person name="Ezra D."/>
            <person name="Gonzalez J."/>
            <person name="Henrissat B."/>
            <person name="Kuo A."/>
            <person name="Liang C."/>
            <person name="Lipzen A."/>
            <person name="Lutzoni F."/>
            <person name="Magnuson J."/>
            <person name="Mondo S."/>
            <person name="Nolan M."/>
            <person name="Ohm R."/>
            <person name="Pangilinan J."/>
            <person name="Park H.-J."/>
            <person name="Ramirez L."/>
            <person name="Alfaro M."/>
            <person name="Sun H."/>
            <person name="Tritt A."/>
            <person name="Yoshinaga Y."/>
            <person name="Zwiers L.-H."/>
            <person name="Turgeon B."/>
            <person name="Goodwin S."/>
            <person name="Spatafora J."/>
            <person name="Crous P."/>
            <person name="Grigoriev I."/>
        </authorList>
    </citation>
    <scope>NUCLEOTIDE SEQUENCE</scope>
    <source>
        <strain evidence="2">CBS 122368</strain>
    </source>
</reference>
<evidence type="ECO:0000313" key="2">
    <source>
        <dbReference type="EMBL" id="KAF2254888.1"/>
    </source>
</evidence>
<keyword evidence="3" id="KW-1185">Reference proteome</keyword>
<evidence type="ECO:0000313" key="3">
    <source>
        <dbReference type="Proteomes" id="UP000800094"/>
    </source>
</evidence>
<keyword evidence="1" id="KW-0472">Membrane</keyword>
<sequence length="555" mass="62027">MRFNELFVGALSASLVDQPEVTTTVTRYLAATTTVTVGFAPTTPTPAAHLSPVVSCAPAARPPPGVFNSTASVPQSTSGTSLLSAIGQWASEPLAITPWQIFLTLSILASLSSFAVFVSRIANRFYLLDLTNFLLRAAHMNCMLVWTLIIFALHYLAYQAMPIDPMNALVTRLALYEAENPTLLVMACRWATKWWRRHFYQGYGVLWAVWLEVGPGIEETGRVLLRRAGQMSNALPNLTERALDGISAAIRFVFWCLGATYAAISTLLSWVWAGLILPTSRFLKSTALFTAQKLYPARYLRHRALRNIQATTQGETYALHHRAANLSLHEIVSLYDTISSLQSQLATLEASTCVTLAQTCLRYRSSLLALISDVNWYRRSWDAVANYLHNTRHNINPSSVCAETPYRSSRIVFLPTANAQGFHFDIDPATTSRLSFHDVYTVRGGNGRKFRTYAFNSGVVNAGLVPRALDLFQSEPWGFDVQFPGIRMPRAPRADDLFDMKRRVPMPVAEQQRRFGEMMEDVAAKGRVREWEALRRVQGARPTRAVVEKRGPFGW</sequence>
<feature type="transmembrane region" description="Helical" evidence="1">
    <location>
        <begin position="133"/>
        <end position="157"/>
    </location>
</feature>
<dbReference type="RefSeq" id="XP_033689892.1">
    <property type="nucleotide sequence ID" value="XM_033827901.1"/>
</dbReference>
<gene>
    <name evidence="2" type="ORF">BU26DRAFT_514715</name>
</gene>
<keyword evidence="1" id="KW-1133">Transmembrane helix</keyword>
<accession>A0A6A6IX59</accession>
<dbReference type="OrthoDB" id="3669546at2759"/>
<proteinExistence type="predicted"/>
<feature type="transmembrane region" description="Helical" evidence="1">
    <location>
        <begin position="252"/>
        <end position="277"/>
    </location>
</feature>